<dbReference type="AlphaFoldDB" id="A0A0R1KCA6"/>
<keyword evidence="2" id="KW-1185">Reference proteome</keyword>
<sequence length="285" mass="33010">MKLDFSDKKQFLYNVRKIAKEKKVTPQIMLQEVILDDLLDRISCSKYCDNLILKGGFLIGSILGISTRSTRDIDTSVTGILVSKEKMKEVFTEICAIRVPEDIINLKIRKIEDIREEAEYSGYRIYIDASVYSTNVDIKIDISTGDVITEHAISYGHKLLLEDRVINIMTYNVETIIAEKLETVVSRMDLNTRLKDFYDLYLFCTSDKLEIDFNLLHKALVATNNSRNTGILLDKYYERLNILKNNEEMNKKWKLYQARNVYAQGINFKDTCDASMKLILRAIKK</sequence>
<dbReference type="eggNOG" id="COG2253">
    <property type="taxonomic scope" value="Bacteria"/>
</dbReference>
<dbReference type="InterPro" id="IPR014942">
    <property type="entry name" value="AbiEii"/>
</dbReference>
<dbReference type="RefSeq" id="WP_025023459.1">
    <property type="nucleotide sequence ID" value="NZ_AZDZ01000001.1"/>
</dbReference>
<evidence type="ECO:0000313" key="2">
    <source>
        <dbReference type="Proteomes" id="UP000051248"/>
    </source>
</evidence>
<reference evidence="1 2" key="1">
    <citation type="journal article" date="2015" name="Genome Announc.">
        <title>Expanding the biotechnology potential of lactobacilli through comparative genomics of 213 strains and associated genera.</title>
        <authorList>
            <person name="Sun Z."/>
            <person name="Harris H.M."/>
            <person name="McCann A."/>
            <person name="Guo C."/>
            <person name="Argimon S."/>
            <person name="Zhang W."/>
            <person name="Yang X."/>
            <person name="Jeffery I.B."/>
            <person name="Cooney J.C."/>
            <person name="Kagawa T.F."/>
            <person name="Liu W."/>
            <person name="Song Y."/>
            <person name="Salvetti E."/>
            <person name="Wrobel A."/>
            <person name="Rasinkangas P."/>
            <person name="Parkhill J."/>
            <person name="Rea M.C."/>
            <person name="O'Sullivan O."/>
            <person name="Ritari J."/>
            <person name="Douillard F.P."/>
            <person name="Paul Ross R."/>
            <person name="Yang R."/>
            <person name="Briner A.E."/>
            <person name="Felis G.E."/>
            <person name="de Vos W.M."/>
            <person name="Barrangou R."/>
            <person name="Klaenhammer T.R."/>
            <person name="Caufield P.W."/>
            <person name="Cui Y."/>
            <person name="Zhang H."/>
            <person name="O'Toole P.W."/>
        </authorList>
    </citation>
    <scope>NUCLEOTIDE SEQUENCE [LARGE SCALE GENOMIC DNA]</scope>
    <source>
        <strain evidence="1 2">DSM 19682</strain>
    </source>
</reference>
<dbReference type="Proteomes" id="UP000051248">
    <property type="component" value="Unassembled WGS sequence"/>
</dbReference>
<protein>
    <recommendedName>
        <fullName evidence="3">Abortive infection protein AbiGII</fullName>
    </recommendedName>
</protein>
<dbReference type="Pfam" id="PF08843">
    <property type="entry name" value="AbiEii"/>
    <property type="match status" value="1"/>
</dbReference>
<evidence type="ECO:0008006" key="3">
    <source>
        <dbReference type="Google" id="ProtNLM"/>
    </source>
</evidence>
<accession>A0A0R1KCA6</accession>
<name>A0A0R1KCA6_9LACO</name>
<comment type="caution">
    <text evidence="1">The sequence shown here is derived from an EMBL/GenBank/DDBJ whole genome shotgun (WGS) entry which is preliminary data.</text>
</comment>
<dbReference type="OrthoDB" id="9808443at2"/>
<dbReference type="STRING" id="1423775.FD03_GL000869"/>
<dbReference type="EMBL" id="AZDZ01000001">
    <property type="protein sequence ID" value="KRK81277.1"/>
    <property type="molecule type" value="Genomic_DNA"/>
</dbReference>
<dbReference type="Gene3D" id="3.10.450.620">
    <property type="entry name" value="JHP933, nucleotidyltransferase-like core domain"/>
    <property type="match status" value="1"/>
</dbReference>
<organism evidence="1 2">
    <name type="scientific">Companilactobacillus nodensis DSM 19682 = JCM 14932 = NBRC 107160</name>
    <dbReference type="NCBI Taxonomy" id="1423775"/>
    <lineage>
        <taxon>Bacteria</taxon>
        <taxon>Bacillati</taxon>
        <taxon>Bacillota</taxon>
        <taxon>Bacilli</taxon>
        <taxon>Lactobacillales</taxon>
        <taxon>Lactobacillaceae</taxon>
        <taxon>Companilactobacillus</taxon>
    </lineage>
</organism>
<dbReference type="PATRIC" id="fig|1423775.4.peg.892"/>
<gene>
    <name evidence="1" type="ORF">FD03_GL000869</name>
</gene>
<proteinExistence type="predicted"/>
<evidence type="ECO:0000313" key="1">
    <source>
        <dbReference type="EMBL" id="KRK81277.1"/>
    </source>
</evidence>